<dbReference type="InterPro" id="IPR036961">
    <property type="entry name" value="Kinesin_motor_dom_sf"/>
</dbReference>
<sequence>MSNIDEDLYMPHQKISYLQSRDPSILTWNKYGLNKVRVNLNFSSDESSVQSTVLKEEEKHLGVYLRIKGGVEISSIYKIEDDTFICDLSDSSINNKIAAQTEEKYKFSTIFGPERTQRFIFDVTVKEKVLKFINGENSTIMAYGSSGSGKTFTLIGTPVDPGIIPRAIKYLFHSLPILKEYPQAKPLPNGQAVILDDNQKIAEKRETFNILKDLPNCKDHARAFNAMQERLSMDPVAVVENITPIISLWISLCEIYNEQVYDLLQPLLKGQCRPKLKIGGLQDNIYIKDLKYVNVRSGLEAYGILQYGLQNRNKASTAINLQSSRSHCIFTIKLVQGYNSENLLISSFNFCDLAGSERLKKTLNVGDRLRESNSINNSLLVLGRCITMVRDGQDKKQNIMPPFRESKLTHLFQKAILGKENIDLMITINPSKNMFAENQHTLNFSAIAKEVVIDKTPVKVLNSSRFLDLDNASREDEIMDLRYTIRELRDKLTEFEDENRVLRDEKANLVLQLSEERLQHEEDIDKERDHLIKGYREMISIKDEQIDTLKRDNEALSKQIRKLQKINQLTVLNSSDSSDDVNNNFGGLSNLPTSCQNECESVSWAKDSANTFQESLLEVLMVRLAIPLRCLHSARYRRVVGMKRLQSSPSVHIGGFAVV</sequence>
<evidence type="ECO:0000256" key="6">
    <source>
        <dbReference type="ARBA" id="ARBA00022840"/>
    </source>
</evidence>
<comment type="subcellular location">
    <subcellularLocation>
        <location evidence="1">Cytoplasm</location>
        <location evidence="1">Cytoskeleton</location>
        <location evidence="1">Spindle</location>
    </subcellularLocation>
</comment>
<organism evidence="14 15">
    <name type="scientific">Rhynchophorus ferrugineus</name>
    <name type="common">Red palm weevil</name>
    <name type="synonym">Curculio ferrugineus</name>
    <dbReference type="NCBI Taxonomy" id="354439"/>
    <lineage>
        <taxon>Eukaryota</taxon>
        <taxon>Metazoa</taxon>
        <taxon>Ecdysozoa</taxon>
        <taxon>Arthropoda</taxon>
        <taxon>Hexapoda</taxon>
        <taxon>Insecta</taxon>
        <taxon>Pterygota</taxon>
        <taxon>Neoptera</taxon>
        <taxon>Endopterygota</taxon>
        <taxon>Coleoptera</taxon>
        <taxon>Polyphaga</taxon>
        <taxon>Cucujiformia</taxon>
        <taxon>Curculionidae</taxon>
        <taxon>Dryophthorinae</taxon>
        <taxon>Rhynchophorus</taxon>
    </lineage>
</organism>
<keyword evidence="2" id="KW-0963">Cytoplasm</keyword>
<proteinExistence type="inferred from homology"/>
<dbReference type="Proteomes" id="UP000625711">
    <property type="component" value="Unassembled WGS sequence"/>
</dbReference>
<keyword evidence="8 10" id="KW-0505">Motor protein</keyword>
<dbReference type="InterPro" id="IPR047149">
    <property type="entry name" value="KIF11-like"/>
</dbReference>
<dbReference type="SUPFAM" id="SSF52540">
    <property type="entry name" value="P-loop containing nucleoside triphosphate hydrolases"/>
    <property type="match status" value="1"/>
</dbReference>
<evidence type="ECO:0000256" key="4">
    <source>
        <dbReference type="ARBA" id="ARBA00022701"/>
    </source>
</evidence>
<evidence type="ECO:0000256" key="12">
    <source>
        <dbReference type="SAM" id="Coils"/>
    </source>
</evidence>
<dbReference type="AlphaFoldDB" id="A0A834M8K4"/>
<feature type="binding site" evidence="10">
    <location>
        <begin position="144"/>
        <end position="151"/>
    </location>
    <ligand>
        <name>ATP</name>
        <dbReference type="ChEBI" id="CHEBI:30616"/>
    </ligand>
</feature>
<name>A0A834M8K4_RHYFE</name>
<dbReference type="GO" id="GO:0008017">
    <property type="term" value="F:microtubule binding"/>
    <property type="evidence" value="ECO:0007669"/>
    <property type="project" value="InterPro"/>
</dbReference>
<feature type="coiled-coil region" evidence="12">
    <location>
        <begin position="539"/>
        <end position="566"/>
    </location>
</feature>
<dbReference type="EMBL" id="JAACXV010012407">
    <property type="protein sequence ID" value="KAF7274663.1"/>
    <property type="molecule type" value="Genomic_DNA"/>
</dbReference>
<evidence type="ECO:0000256" key="11">
    <source>
        <dbReference type="RuleBase" id="RU000394"/>
    </source>
</evidence>
<comment type="caution">
    <text evidence="14">The sequence shown here is derived from an EMBL/GenBank/DDBJ whole genome shotgun (WGS) entry which is preliminary data.</text>
</comment>
<evidence type="ECO:0000256" key="1">
    <source>
        <dbReference type="ARBA" id="ARBA00004186"/>
    </source>
</evidence>
<dbReference type="GO" id="GO:0090307">
    <property type="term" value="P:mitotic spindle assembly"/>
    <property type="evidence" value="ECO:0007669"/>
    <property type="project" value="TreeGrafter"/>
</dbReference>
<evidence type="ECO:0000256" key="2">
    <source>
        <dbReference type="ARBA" id="ARBA00022490"/>
    </source>
</evidence>
<dbReference type="PANTHER" id="PTHR47970:SF29">
    <property type="entry name" value="KINESIN FAMILY MEMBER 20B"/>
    <property type="match status" value="1"/>
</dbReference>
<feature type="coiled-coil region" evidence="12">
    <location>
        <begin position="478"/>
        <end position="512"/>
    </location>
</feature>
<dbReference type="InterPro" id="IPR019821">
    <property type="entry name" value="Kinesin_motor_CS"/>
</dbReference>
<dbReference type="SMART" id="SM00129">
    <property type="entry name" value="KISc"/>
    <property type="match status" value="1"/>
</dbReference>
<evidence type="ECO:0000256" key="10">
    <source>
        <dbReference type="PROSITE-ProRule" id="PRU00283"/>
    </source>
</evidence>
<feature type="domain" description="Kinesin motor" evidence="13">
    <location>
        <begin position="60"/>
        <end position="451"/>
    </location>
</feature>
<evidence type="ECO:0000313" key="15">
    <source>
        <dbReference type="Proteomes" id="UP000625711"/>
    </source>
</evidence>
<evidence type="ECO:0000256" key="8">
    <source>
        <dbReference type="ARBA" id="ARBA00023175"/>
    </source>
</evidence>
<dbReference type="GO" id="GO:0051231">
    <property type="term" value="P:spindle elongation"/>
    <property type="evidence" value="ECO:0007669"/>
    <property type="project" value="TreeGrafter"/>
</dbReference>
<comment type="similarity">
    <text evidence="10 11">Belongs to the TRAFAC class myosin-kinesin ATPase superfamily. Kinesin family.</text>
</comment>
<keyword evidence="6 10" id="KW-0067">ATP-binding</keyword>
<dbReference type="GO" id="GO:0072686">
    <property type="term" value="C:mitotic spindle"/>
    <property type="evidence" value="ECO:0007669"/>
    <property type="project" value="TreeGrafter"/>
</dbReference>
<evidence type="ECO:0000256" key="9">
    <source>
        <dbReference type="ARBA" id="ARBA00023212"/>
    </source>
</evidence>
<keyword evidence="15" id="KW-1185">Reference proteome</keyword>
<dbReference type="PRINTS" id="PR00380">
    <property type="entry name" value="KINESINHEAVY"/>
</dbReference>
<keyword evidence="5 10" id="KW-0547">Nucleotide-binding</keyword>
<keyword evidence="3" id="KW-0597">Phosphoprotein</keyword>
<dbReference type="GO" id="GO:0005524">
    <property type="term" value="F:ATP binding"/>
    <property type="evidence" value="ECO:0007669"/>
    <property type="project" value="UniProtKB-UniRule"/>
</dbReference>
<dbReference type="GO" id="GO:0005634">
    <property type="term" value="C:nucleus"/>
    <property type="evidence" value="ECO:0007669"/>
    <property type="project" value="TreeGrafter"/>
</dbReference>
<dbReference type="GO" id="GO:0007018">
    <property type="term" value="P:microtubule-based movement"/>
    <property type="evidence" value="ECO:0007669"/>
    <property type="project" value="InterPro"/>
</dbReference>
<dbReference type="Gene3D" id="3.40.850.10">
    <property type="entry name" value="Kinesin motor domain"/>
    <property type="match status" value="1"/>
</dbReference>
<evidence type="ECO:0000256" key="5">
    <source>
        <dbReference type="ARBA" id="ARBA00022741"/>
    </source>
</evidence>
<keyword evidence="4 11" id="KW-0493">Microtubule</keyword>
<evidence type="ECO:0000256" key="7">
    <source>
        <dbReference type="ARBA" id="ARBA00023054"/>
    </source>
</evidence>
<dbReference type="GO" id="GO:0005876">
    <property type="term" value="C:spindle microtubule"/>
    <property type="evidence" value="ECO:0007669"/>
    <property type="project" value="TreeGrafter"/>
</dbReference>
<accession>A0A834M8K4</accession>
<dbReference type="OrthoDB" id="123929at2759"/>
<keyword evidence="7 12" id="KW-0175">Coiled coil</keyword>
<dbReference type="Pfam" id="PF00225">
    <property type="entry name" value="Kinesin"/>
    <property type="match status" value="1"/>
</dbReference>
<dbReference type="InterPro" id="IPR027417">
    <property type="entry name" value="P-loop_NTPase"/>
</dbReference>
<dbReference type="InterPro" id="IPR001752">
    <property type="entry name" value="Kinesin_motor_dom"/>
</dbReference>
<dbReference type="GO" id="GO:0008574">
    <property type="term" value="F:plus-end-directed microtubule motor activity"/>
    <property type="evidence" value="ECO:0007669"/>
    <property type="project" value="TreeGrafter"/>
</dbReference>
<reference evidence="14" key="1">
    <citation type="submission" date="2020-08" db="EMBL/GenBank/DDBJ databases">
        <title>Genome sequencing and assembly of the red palm weevil Rhynchophorus ferrugineus.</title>
        <authorList>
            <person name="Dias G.B."/>
            <person name="Bergman C.M."/>
            <person name="Manee M."/>
        </authorList>
    </citation>
    <scope>NUCLEOTIDE SEQUENCE</scope>
    <source>
        <strain evidence="14">AA-2017</strain>
        <tissue evidence="14">Whole larva</tissue>
    </source>
</reference>
<keyword evidence="9" id="KW-0206">Cytoskeleton</keyword>
<evidence type="ECO:0000256" key="3">
    <source>
        <dbReference type="ARBA" id="ARBA00022553"/>
    </source>
</evidence>
<dbReference type="PROSITE" id="PS00411">
    <property type="entry name" value="KINESIN_MOTOR_1"/>
    <property type="match status" value="1"/>
</dbReference>
<gene>
    <name evidence="14" type="ORF">GWI33_012663</name>
</gene>
<evidence type="ECO:0000259" key="13">
    <source>
        <dbReference type="PROSITE" id="PS50067"/>
    </source>
</evidence>
<protein>
    <recommendedName>
        <fullName evidence="11">Kinesin-like protein</fullName>
    </recommendedName>
</protein>
<evidence type="ECO:0000313" key="14">
    <source>
        <dbReference type="EMBL" id="KAF7274663.1"/>
    </source>
</evidence>
<dbReference type="PANTHER" id="PTHR47970">
    <property type="entry name" value="KINESIN-LIKE PROTEIN KIF11"/>
    <property type="match status" value="1"/>
</dbReference>
<dbReference type="PROSITE" id="PS50067">
    <property type="entry name" value="KINESIN_MOTOR_2"/>
    <property type="match status" value="1"/>
</dbReference>